<protein>
    <submittedName>
        <fullName evidence="1">Uncharacterized protein</fullName>
    </submittedName>
</protein>
<evidence type="ECO:0000313" key="2">
    <source>
        <dbReference type="Proteomes" id="UP001527181"/>
    </source>
</evidence>
<dbReference type="Proteomes" id="UP001527181">
    <property type="component" value="Unassembled WGS sequence"/>
</dbReference>
<sequence>MSFFKKILNKKANITKYKIGERVPGNTKAEKIIKKVTNNTTKRKWL</sequence>
<comment type="caution">
    <text evidence="1">The sequence shown here is derived from an EMBL/GenBank/DDBJ whole genome shotgun (WGS) entry which is preliminary data.</text>
</comment>
<gene>
    <name evidence="1" type="ORF">M5X12_21925</name>
</gene>
<organism evidence="1 2">
    <name type="scientific">Paenibacillus alvei</name>
    <name type="common">Bacillus alvei</name>
    <dbReference type="NCBI Taxonomy" id="44250"/>
    <lineage>
        <taxon>Bacteria</taxon>
        <taxon>Bacillati</taxon>
        <taxon>Bacillota</taxon>
        <taxon>Bacilli</taxon>
        <taxon>Bacillales</taxon>
        <taxon>Paenibacillaceae</taxon>
        <taxon>Paenibacillus</taxon>
    </lineage>
</organism>
<name>A0ABT4H2I9_PAEAL</name>
<dbReference type="RefSeq" id="WP_268600193.1">
    <property type="nucleotide sequence ID" value="NZ_JAMDNP010000050.1"/>
</dbReference>
<accession>A0ABT4H2I9</accession>
<evidence type="ECO:0000313" key="1">
    <source>
        <dbReference type="EMBL" id="MCY9763195.1"/>
    </source>
</evidence>
<reference evidence="1 2" key="1">
    <citation type="submission" date="2022-05" db="EMBL/GenBank/DDBJ databases">
        <title>Genome Sequencing of Bee-Associated Microbes.</title>
        <authorList>
            <person name="Dunlap C."/>
        </authorList>
    </citation>
    <scope>NUCLEOTIDE SEQUENCE [LARGE SCALE GENOMIC DNA]</scope>
    <source>
        <strain evidence="1 2">NRRL B-04010</strain>
    </source>
</reference>
<proteinExistence type="predicted"/>
<dbReference type="EMBL" id="JAMDNP010000050">
    <property type="protein sequence ID" value="MCY9763195.1"/>
    <property type="molecule type" value="Genomic_DNA"/>
</dbReference>
<keyword evidence="2" id="KW-1185">Reference proteome</keyword>